<name>A0A366F1L6_9HYPH</name>
<organism evidence="2 3">
    <name type="scientific">Roseiarcus fermentans</name>
    <dbReference type="NCBI Taxonomy" id="1473586"/>
    <lineage>
        <taxon>Bacteria</taxon>
        <taxon>Pseudomonadati</taxon>
        <taxon>Pseudomonadota</taxon>
        <taxon>Alphaproteobacteria</taxon>
        <taxon>Hyphomicrobiales</taxon>
        <taxon>Roseiarcaceae</taxon>
        <taxon>Roseiarcus</taxon>
    </lineage>
</organism>
<comment type="caution">
    <text evidence="2">The sequence shown here is derived from an EMBL/GenBank/DDBJ whole genome shotgun (WGS) entry which is preliminary data.</text>
</comment>
<dbReference type="EMBL" id="QNRK01000025">
    <property type="protein sequence ID" value="RBP08531.1"/>
    <property type="molecule type" value="Genomic_DNA"/>
</dbReference>
<keyword evidence="3" id="KW-1185">Reference proteome</keyword>
<dbReference type="AlphaFoldDB" id="A0A366F1L6"/>
<accession>A0A366F1L6</accession>
<evidence type="ECO:0000313" key="2">
    <source>
        <dbReference type="EMBL" id="RBP08531.1"/>
    </source>
</evidence>
<evidence type="ECO:0000313" key="3">
    <source>
        <dbReference type="Proteomes" id="UP000253529"/>
    </source>
</evidence>
<reference evidence="2 3" key="1">
    <citation type="submission" date="2018-06" db="EMBL/GenBank/DDBJ databases">
        <title>Genomic Encyclopedia of Type Strains, Phase IV (KMG-IV): sequencing the most valuable type-strain genomes for metagenomic binning, comparative biology and taxonomic classification.</title>
        <authorList>
            <person name="Goeker M."/>
        </authorList>
    </citation>
    <scope>NUCLEOTIDE SEQUENCE [LARGE SCALE GENOMIC DNA]</scope>
    <source>
        <strain evidence="2 3">DSM 24875</strain>
    </source>
</reference>
<dbReference type="Proteomes" id="UP000253529">
    <property type="component" value="Unassembled WGS sequence"/>
</dbReference>
<protein>
    <recommendedName>
        <fullName evidence="4">Peptidase M41-like protein</fullName>
    </recommendedName>
</protein>
<evidence type="ECO:0000256" key="1">
    <source>
        <dbReference type="SAM" id="MobiDB-lite"/>
    </source>
</evidence>
<feature type="compositionally biased region" description="Basic and acidic residues" evidence="1">
    <location>
        <begin position="236"/>
        <end position="247"/>
    </location>
</feature>
<evidence type="ECO:0008006" key="4">
    <source>
        <dbReference type="Google" id="ProtNLM"/>
    </source>
</evidence>
<feature type="region of interest" description="Disordered" evidence="1">
    <location>
        <begin position="212"/>
        <end position="256"/>
    </location>
</feature>
<gene>
    <name evidence="2" type="ORF">DFR50_12512</name>
</gene>
<sequence length="256" mass="28408">MMSDCRPQARLRCKAFEGMFNHTEHCDALYYHEAGHAVVRCALGLGISRIEIKIDGSSGRVYGTQRWKRSFASAKRRLLAGARNAGDLRLFIAIGISSAAGMAAERKLAILDGTPLAPEAAAKGGLVSDHDYWNIENIEKMLARWRRPFAFERLVWSRAQTAMDDPRVWAAVEGIAEELSIGWDDADRDDVYTMNGQRARAIMRSHGVRPGMALCRPATNDRSFRAEPAPETPAPPRKDHPLERLDEPPDGGQVEA</sequence>
<proteinExistence type="predicted"/>